<evidence type="ECO:0000259" key="7">
    <source>
        <dbReference type="PROSITE" id="PS01031"/>
    </source>
</evidence>
<reference evidence="8 9" key="1">
    <citation type="journal article" date="2013" name="BMC Genomics">
        <title>The miniature genome of a carnivorous plant Genlisea aurea contains a low number of genes and short non-coding sequences.</title>
        <authorList>
            <person name="Leushkin E.V."/>
            <person name="Sutormin R.A."/>
            <person name="Nabieva E.R."/>
            <person name="Penin A.A."/>
            <person name="Kondrashov A.S."/>
            <person name="Logacheva M.D."/>
        </authorList>
    </citation>
    <scope>NUCLEOTIDE SEQUENCE [LARGE SCALE GENOMIC DNA]</scope>
</reference>
<evidence type="ECO:0000256" key="1">
    <source>
        <dbReference type="ARBA" id="ARBA00004162"/>
    </source>
</evidence>
<dbReference type="GO" id="GO:0006952">
    <property type="term" value="P:defense response"/>
    <property type="evidence" value="ECO:0007669"/>
    <property type="project" value="UniProtKB-KW"/>
</dbReference>
<keyword evidence="3" id="KW-0611">Plant defense</keyword>
<evidence type="ECO:0000313" key="9">
    <source>
        <dbReference type="Proteomes" id="UP000015453"/>
    </source>
</evidence>
<keyword evidence="2" id="KW-1003">Cell membrane</keyword>
<evidence type="ECO:0000256" key="3">
    <source>
        <dbReference type="ARBA" id="ARBA00022821"/>
    </source>
</evidence>
<dbReference type="InterPro" id="IPR008978">
    <property type="entry name" value="HSP20-like_chaperone"/>
</dbReference>
<protein>
    <recommendedName>
        <fullName evidence="7">SHSP domain-containing protein</fullName>
    </recommendedName>
</protein>
<feature type="compositionally biased region" description="Basic and acidic residues" evidence="6">
    <location>
        <begin position="91"/>
        <end position="108"/>
    </location>
</feature>
<evidence type="ECO:0000256" key="2">
    <source>
        <dbReference type="ARBA" id="ARBA00022475"/>
    </source>
</evidence>
<dbReference type="CDD" id="cd06464">
    <property type="entry name" value="ACD_sHsps-like"/>
    <property type="match status" value="1"/>
</dbReference>
<comment type="caution">
    <text evidence="8">The sequence shown here is derived from an EMBL/GenBank/DDBJ whole genome shotgun (WGS) entry which is preliminary data.</text>
</comment>
<evidence type="ECO:0000313" key="8">
    <source>
        <dbReference type="EMBL" id="EPS68525.1"/>
    </source>
</evidence>
<dbReference type="GO" id="GO:0005886">
    <property type="term" value="C:plasma membrane"/>
    <property type="evidence" value="ECO:0007669"/>
    <property type="project" value="UniProtKB-SubCell"/>
</dbReference>
<dbReference type="EMBL" id="AUSU01002569">
    <property type="protein sequence ID" value="EPS68525.1"/>
    <property type="molecule type" value="Genomic_DNA"/>
</dbReference>
<comment type="subcellular location">
    <subcellularLocation>
        <location evidence="1">Cell membrane</location>
        <topology evidence="1">Single-pass membrane protein</topology>
    </subcellularLocation>
</comment>
<dbReference type="Pfam" id="PF00011">
    <property type="entry name" value="HSP20"/>
    <property type="match status" value="1"/>
</dbReference>
<name>S8CP74_9LAMI</name>
<feature type="domain" description="SHSP" evidence="7">
    <location>
        <begin position="1"/>
        <end position="102"/>
    </location>
</feature>
<dbReference type="SUPFAM" id="SSF49764">
    <property type="entry name" value="HSP20-like chaperones"/>
    <property type="match status" value="1"/>
</dbReference>
<evidence type="ECO:0000256" key="6">
    <source>
        <dbReference type="SAM" id="MobiDB-lite"/>
    </source>
</evidence>
<accession>S8CP74</accession>
<proteinExistence type="inferred from homology"/>
<keyword evidence="9" id="KW-1185">Reference proteome</keyword>
<comment type="similarity">
    <text evidence="4 5">Belongs to the small heat shock protein (HSP20) family.</text>
</comment>
<dbReference type="PANTHER" id="PTHR43670:SF73">
    <property type="entry name" value="INACTIVE PROTEIN RESTRICTED TEV MOVEMENT 2-LIKE"/>
    <property type="match status" value="1"/>
</dbReference>
<dbReference type="Proteomes" id="UP000015453">
    <property type="component" value="Unassembled WGS sequence"/>
</dbReference>
<evidence type="ECO:0000256" key="4">
    <source>
        <dbReference type="PROSITE-ProRule" id="PRU00285"/>
    </source>
</evidence>
<dbReference type="GO" id="GO:0034605">
    <property type="term" value="P:cellular response to heat"/>
    <property type="evidence" value="ECO:0007669"/>
    <property type="project" value="TreeGrafter"/>
</dbReference>
<feature type="non-terminal residue" evidence="8">
    <location>
        <position position="1"/>
    </location>
</feature>
<organism evidence="8 9">
    <name type="scientific">Genlisea aurea</name>
    <dbReference type="NCBI Taxonomy" id="192259"/>
    <lineage>
        <taxon>Eukaryota</taxon>
        <taxon>Viridiplantae</taxon>
        <taxon>Streptophyta</taxon>
        <taxon>Embryophyta</taxon>
        <taxon>Tracheophyta</taxon>
        <taxon>Spermatophyta</taxon>
        <taxon>Magnoliopsida</taxon>
        <taxon>eudicotyledons</taxon>
        <taxon>Gunneridae</taxon>
        <taxon>Pentapetalae</taxon>
        <taxon>asterids</taxon>
        <taxon>lamiids</taxon>
        <taxon>Lamiales</taxon>
        <taxon>Lentibulariaceae</taxon>
        <taxon>Genlisea</taxon>
    </lineage>
</organism>
<dbReference type="PANTHER" id="PTHR43670">
    <property type="entry name" value="HEAT SHOCK PROTEIN 26"/>
    <property type="match status" value="1"/>
</dbReference>
<keyword evidence="2" id="KW-0472">Membrane</keyword>
<feature type="region of interest" description="Disordered" evidence="6">
    <location>
        <begin position="87"/>
        <end position="124"/>
    </location>
</feature>
<dbReference type="OrthoDB" id="1431247at2759"/>
<feature type="compositionally biased region" description="Polar residues" evidence="6">
    <location>
        <begin position="109"/>
        <end position="124"/>
    </location>
</feature>
<sequence>NFDPIMDLLEEEECDTLIIYLPGFKKEEIKVQLTNTGILRITGSRSFSPNQRTTFHKHFPIPKNCDTPKISAKFVDGMLFVTLPKLQTDAASEKSSEQEKINKPELRSESSGQEKNPSDTTDEK</sequence>
<feature type="non-terminal residue" evidence="8">
    <location>
        <position position="124"/>
    </location>
</feature>
<evidence type="ECO:0000256" key="5">
    <source>
        <dbReference type="RuleBase" id="RU003616"/>
    </source>
</evidence>
<dbReference type="PROSITE" id="PS01031">
    <property type="entry name" value="SHSP"/>
    <property type="match status" value="1"/>
</dbReference>
<gene>
    <name evidence="8" type="ORF">M569_06250</name>
</gene>
<dbReference type="AlphaFoldDB" id="S8CP74"/>
<dbReference type="Gene3D" id="2.60.40.790">
    <property type="match status" value="1"/>
</dbReference>
<dbReference type="InterPro" id="IPR002068">
    <property type="entry name" value="A-crystallin/Hsp20_dom"/>
</dbReference>